<reference evidence="2 3" key="1">
    <citation type="journal article" date="2016" name="Nat. Commun.">
        <title>Thousands of microbial genomes shed light on interconnected biogeochemical processes in an aquifer system.</title>
        <authorList>
            <person name="Anantharaman K."/>
            <person name="Brown C.T."/>
            <person name="Hug L.A."/>
            <person name="Sharon I."/>
            <person name="Castelle C.J."/>
            <person name="Probst A.J."/>
            <person name="Thomas B.C."/>
            <person name="Singh A."/>
            <person name="Wilkins M.J."/>
            <person name="Karaoz U."/>
            <person name="Brodie E.L."/>
            <person name="Williams K.H."/>
            <person name="Hubbard S.S."/>
            <person name="Banfield J.F."/>
        </authorList>
    </citation>
    <scope>NUCLEOTIDE SEQUENCE [LARGE SCALE GENOMIC DNA]</scope>
</reference>
<proteinExistence type="predicted"/>
<protein>
    <recommendedName>
        <fullName evidence="4">Carboxypeptidase regulatory-like domain-containing protein</fullName>
    </recommendedName>
</protein>
<evidence type="ECO:0000256" key="1">
    <source>
        <dbReference type="SAM" id="Phobius"/>
    </source>
</evidence>
<keyword evidence="1" id="KW-0472">Membrane</keyword>
<name>A0A1F7I5X5_9BACT</name>
<feature type="transmembrane region" description="Helical" evidence="1">
    <location>
        <begin position="26"/>
        <end position="43"/>
    </location>
</feature>
<feature type="transmembrane region" description="Helical" evidence="1">
    <location>
        <begin position="49"/>
        <end position="68"/>
    </location>
</feature>
<dbReference type="SUPFAM" id="SSF49478">
    <property type="entry name" value="Cna protein B-type domain"/>
    <property type="match status" value="1"/>
</dbReference>
<dbReference type="Proteomes" id="UP000176803">
    <property type="component" value="Unassembled WGS sequence"/>
</dbReference>
<dbReference type="AlphaFoldDB" id="A0A1F7I5X5"/>
<organism evidence="2 3">
    <name type="scientific">Candidatus Roizmanbacteria bacterium RIFCSPHIGHO2_12_FULL_41_11</name>
    <dbReference type="NCBI Taxonomy" id="1802052"/>
    <lineage>
        <taxon>Bacteria</taxon>
        <taxon>Candidatus Roizmaniibacteriota</taxon>
    </lineage>
</organism>
<keyword evidence="1" id="KW-0812">Transmembrane</keyword>
<dbReference type="InterPro" id="IPR024414">
    <property type="entry name" value="Uncharacterised_PrgI"/>
</dbReference>
<evidence type="ECO:0000313" key="3">
    <source>
        <dbReference type="Proteomes" id="UP000176803"/>
    </source>
</evidence>
<dbReference type="EMBL" id="MGAC01000002">
    <property type="protein sequence ID" value="OGK38771.1"/>
    <property type="molecule type" value="Genomic_DNA"/>
</dbReference>
<keyword evidence="1" id="KW-1133">Transmembrane helix</keyword>
<comment type="caution">
    <text evidence="2">The sequence shown here is derived from an EMBL/GenBank/DDBJ whole genome shotgun (WGS) entry which is preliminary data.</text>
</comment>
<evidence type="ECO:0008006" key="4">
    <source>
        <dbReference type="Google" id="ProtNLM"/>
    </source>
</evidence>
<gene>
    <name evidence="2" type="ORF">A3F03_04090</name>
</gene>
<sequence length="282" mass="32157">MEQHPVPRQITTFEFKLIGFMTLKQFLYMAVFAPLGFIVYKVIPIPFLNVLLGVVVFAVGAAFAFIQIQDRPMDVFLKNLIRRLRSPTQFTYHKQDEPALYLKKIYFDSDPHIVMAHIDSQAKLSAYLAQKNPPDKAKINKKAHIQNILRNPGTLPKINGKAAGATKIPNSYYIPPTKKSNQDDLLQMQASLRQPYFTGVIKNNKQIPLPGVLVYVKDQSNNVLRLLKTNPHGIFASYSPLPTGDYVVEIRDPNEGYFFDTMKIELDSDHPVLMNFYSKEIL</sequence>
<evidence type="ECO:0000313" key="2">
    <source>
        <dbReference type="EMBL" id="OGK38771.1"/>
    </source>
</evidence>
<accession>A0A1F7I5X5</accession>
<dbReference type="Pfam" id="PF12666">
    <property type="entry name" value="PrgI"/>
    <property type="match status" value="1"/>
</dbReference>